<reference evidence="1 2" key="1">
    <citation type="submission" date="2021-03" db="EMBL/GenBank/DDBJ databases">
        <title>Fibrella sp. HMF5405 genome sequencing and assembly.</title>
        <authorList>
            <person name="Kang H."/>
            <person name="Kim H."/>
            <person name="Bae S."/>
            <person name="Joh K."/>
        </authorList>
    </citation>
    <scope>NUCLEOTIDE SEQUENCE [LARGE SCALE GENOMIC DNA]</scope>
    <source>
        <strain evidence="1 2">HMF5405</strain>
    </source>
</reference>
<dbReference type="Proteomes" id="UP000664628">
    <property type="component" value="Unassembled WGS sequence"/>
</dbReference>
<protein>
    <recommendedName>
        <fullName evidence="3">XRE family transcriptional regulator</fullName>
    </recommendedName>
</protein>
<dbReference type="EMBL" id="JAFMYW010000001">
    <property type="protein sequence ID" value="MBO0947224.1"/>
    <property type="molecule type" value="Genomic_DNA"/>
</dbReference>
<gene>
    <name evidence="1" type="ORF">J2I46_01425</name>
</gene>
<sequence length="86" mass="9709">MEPTDLTNTGLFLKPIVIHSDIDVHTLAMITNVPIEHVEDIIYSNVTPNDEETFELICAGIGVDKDLILAQRDEWLLEILVEKLSH</sequence>
<accession>A0ABS3JB54</accession>
<evidence type="ECO:0000313" key="2">
    <source>
        <dbReference type="Proteomes" id="UP000664628"/>
    </source>
</evidence>
<keyword evidence="2" id="KW-1185">Reference proteome</keyword>
<comment type="caution">
    <text evidence="1">The sequence shown here is derived from an EMBL/GenBank/DDBJ whole genome shotgun (WGS) entry which is preliminary data.</text>
</comment>
<proteinExistence type="predicted"/>
<dbReference type="RefSeq" id="WP_207327141.1">
    <property type="nucleotide sequence ID" value="NZ_JAFMYW010000001.1"/>
</dbReference>
<evidence type="ECO:0000313" key="1">
    <source>
        <dbReference type="EMBL" id="MBO0947224.1"/>
    </source>
</evidence>
<name>A0ABS3JB54_9BACT</name>
<organism evidence="1 2">
    <name type="scientific">Fibrella forsythiae</name>
    <dbReference type="NCBI Taxonomy" id="2817061"/>
    <lineage>
        <taxon>Bacteria</taxon>
        <taxon>Pseudomonadati</taxon>
        <taxon>Bacteroidota</taxon>
        <taxon>Cytophagia</taxon>
        <taxon>Cytophagales</taxon>
        <taxon>Spirosomataceae</taxon>
        <taxon>Fibrella</taxon>
    </lineage>
</organism>
<evidence type="ECO:0008006" key="3">
    <source>
        <dbReference type="Google" id="ProtNLM"/>
    </source>
</evidence>